<proteinExistence type="predicted"/>
<sequence>MGFGAEAMRICLMVMVSVVGYWETGQVYNHVGCINVPLDLCGSLAGQYHKSGVCSYGGLDTLCDEETIAFGVDGSWWVKSDRIVVVLAAMADRIPFSPFPHS</sequence>
<feature type="signal peptide" evidence="1">
    <location>
        <begin position="1"/>
        <end position="20"/>
    </location>
</feature>
<organism evidence="2">
    <name type="scientific">Tanacetum cinerariifolium</name>
    <name type="common">Dalmatian daisy</name>
    <name type="synonym">Chrysanthemum cinerariifolium</name>
    <dbReference type="NCBI Taxonomy" id="118510"/>
    <lineage>
        <taxon>Eukaryota</taxon>
        <taxon>Viridiplantae</taxon>
        <taxon>Streptophyta</taxon>
        <taxon>Embryophyta</taxon>
        <taxon>Tracheophyta</taxon>
        <taxon>Spermatophyta</taxon>
        <taxon>Magnoliopsida</taxon>
        <taxon>eudicotyledons</taxon>
        <taxon>Gunneridae</taxon>
        <taxon>Pentapetalae</taxon>
        <taxon>asterids</taxon>
        <taxon>campanulids</taxon>
        <taxon>Asterales</taxon>
        <taxon>Asteraceae</taxon>
        <taxon>Asteroideae</taxon>
        <taxon>Anthemideae</taxon>
        <taxon>Anthemidinae</taxon>
        <taxon>Tanacetum</taxon>
    </lineage>
</organism>
<dbReference type="EMBL" id="BKCJ010008341">
    <property type="protein sequence ID" value="GEU81717.1"/>
    <property type="molecule type" value="Genomic_DNA"/>
</dbReference>
<evidence type="ECO:0000313" key="2">
    <source>
        <dbReference type="EMBL" id="GEU81717.1"/>
    </source>
</evidence>
<keyword evidence="1" id="KW-0732">Signal</keyword>
<accession>A0A6L2N8D7</accession>
<comment type="caution">
    <text evidence="2">The sequence shown here is derived from an EMBL/GenBank/DDBJ whole genome shotgun (WGS) entry which is preliminary data.</text>
</comment>
<evidence type="ECO:0000256" key="1">
    <source>
        <dbReference type="SAM" id="SignalP"/>
    </source>
</evidence>
<feature type="chain" id="PRO_5026891141" evidence="1">
    <location>
        <begin position="21"/>
        <end position="102"/>
    </location>
</feature>
<name>A0A6L2N8D7_TANCI</name>
<gene>
    <name evidence="2" type="ORF">Tci_053695</name>
</gene>
<protein>
    <submittedName>
        <fullName evidence="2">Uncharacterized protein</fullName>
    </submittedName>
</protein>
<reference evidence="2" key="1">
    <citation type="journal article" date="2019" name="Sci. Rep.">
        <title>Draft genome of Tanacetum cinerariifolium, the natural source of mosquito coil.</title>
        <authorList>
            <person name="Yamashiro T."/>
            <person name="Shiraishi A."/>
            <person name="Satake H."/>
            <person name="Nakayama K."/>
        </authorList>
    </citation>
    <scope>NUCLEOTIDE SEQUENCE</scope>
</reference>
<dbReference type="AlphaFoldDB" id="A0A6L2N8D7"/>